<reference evidence="5" key="2">
    <citation type="journal article" date="2022" name="Microbiol. Resour. Announc.">
        <title>Metagenome Sequencing to Explore Phylogenomics of Terrestrial Cyanobacteria.</title>
        <authorList>
            <person name="Ward R.D."/>
            <person name="Stajich J.E."/>
            <person name="Johansen J.R."/>
            <person name="Huntemann M."/>
            <person name="Clum A."/>
            <person name="Foster B."/>
            <person name="Foster B."/>
            <person name="Roux S."/>
            <person name="Palaniappan K."/>
            <person name="Varghese N."/>
            <person name="Mukherjee S."/>
            <person name="Reddy T.B.K."/>
            <person name="Daum C."/>
            <person name="Copeland A."/>
            <person name="Chen I.A."/>
            <person name="Ivanova N.N."/>
            <person name="Kyrpides N.C."/>
            <person name="Shapiro N."/>
            <person name="Eloe-Fadrosh E.A."/>
            <person name="Pietrasiak N."/>
        </authorList>
    </citation>
    <scope>NUCLEOTIDE SEQUENCE</scope>
    <source>
        <strain evidence="5">GSE-NOS-MK-12-04C</strain>
    </source>
</reference>
<dbReference type="Proteomes" id="UP000729701">
    <property type="component" value="Unassembled WGS sequence"/>
</dbReference>
<dbReference type="Pfam" id="PF13414">
    <property type="entry name" value="TPR_11"/>
    <property type="match status" value="1"/>
</dbReference>
<keyword evidence="4" id="KW-0732">Signal</keyword>
<organism evidence="5 6">
    <name type="scientific">Cyanomargarita calcarea GSE-NOS-MK-12-04C</name>
    <dbReference type="NCBI Taxonomy" id="2839659"/>
    <lineage>
        <taxon>Bacteria</taxon>
        <taxon>Bacillati</taxon>
        <taxon>Cyanobacteriota</taxon>
        <taxon>Cyanophyceae</taxon>
        <taxon>Nostocales</taxon>
        <taxon>Cyanomargaritaceae</taxon>
        <taxon>Cyanomargarita</taxon>
    </lineage>
</organism>
<feature type="repeat" description="TPR" evidence="3">
    <location>
        <begin position="103"/>
        <end position="136"/>
    </location>
</feature>
<dbReference type="EMBL" id="JAHHGZ010000031">
    <property type="protein sequence ID" value="MBW4670499.1"/>
    <property type="molecule type" value="Genomic_DNA"/>
</dbReference>
<dbReference type="InterPro" id="IPR019734">
    <property type="entry name" value="TPR_rpt"/>
</dbReference>
<keyword evidence="2 3" id="KW-0802">TPR repeat</keyword>
<dbReference type="InterPro" id="IPR050498">
    <property type="entry name" value="Ycf3"/>
</dbReference>
<dbReference type="SUPFAM" id="SSF48452">
    <property type="entry name" value="TPR-like"/>
    <property type="match status" value="1"/>
</dbReference>
<dbReference type="PROSITE" id="PS50005">
    <property type="entry name" value="TPR"/>
    <property type="match status" value="3"/>
</dbReference>
<gene>
    <name evidence="5" type="ORF">KME60_24550</name>
</gene>
<sequence length="223" mass="24963">MKKLTLTLGLLVMGTTLVSPYTEAKSLPNAQQLLLAQAKPELPAFKPESLDFKPKPVPANTRSTTTNDIQKYLDKGFELLEAEDYKGAIDSFTKVLEINPKIADAYLGRGIARTYLEDYQGSIVDFSNALEIDSKYTYAYYFRGLSRGVLEDYKGAIADFNKTIQLDRKFASAYYYRGIAYYYVGEKQKALADLQLAANLYKQEGKNDSAQAALDVIEKINQA</sequence>
<evidence type="ECO:0000313" key="5">
    <source>
        <dbReference type="EMBL" id="MBW4670499.1"/>
    </source>
</evidence>
<feature type="repeat" description="TPR" evidence="3">
    <location>
        <begin position="69"/>
        <end position="102"/>
    </location>
</feature>
<keyword evidence="1" id="KW-0677">Repeat</keyword>
<evidence type="ECO:0000256" key="1">
    <source>
        <dbReference type="ARBA" id="ARBA00022737"/>
    </source>
</evidence>
<dbReference type="Gene3D" id="1.25.40.10">
    <property type="entry name" value="Tetratricopeptide repeat domain"/>
    <property type="match status" value="2"/>
</dbReference>
<proteinExistence type="predicted"/>
<evidence type="ECO:0000256" key="3">
    <source>
        <dbReference type="PROSITE-ProRule" id="PRU00339"/>
    </source>
</evidence>
<reference evidence="5" key="1">
    <citation type="submission" date="2021-05" db="EMBL/GenBank/DDBJ databases">
        <authorList>
            <person name="Pietrasiak N."/>
            <person name="Ward R."/>
            <person name="Stajich J.E."/>
            <person name="Kurbessoian T."/>
        </authorList>
    </citation>
    <scope>NUCLEOTIDE SEQUENCE</scope>
    <source>
        <strain evidence="5">GSE-NOS-MK-12-04C</strain>
    </source>
</reference>
<comment type="caution">
    <text evidence="5">The sequence shown here is derived from an EMBL/GenBank/DDBJ whole genome shotgun (WGS) entry which is preliminary data.</text>
</comment>
<evidence type="ECO:0000256" key="4">
    <source>
        <dbReference type="SAM" id="SignalP"/>
    </source>
</evidence>
<feature type="repeat" description="TPR" evidence="3">
    <location>
        <begin position="171"/>
        <end position="204"/>
    </location>
</feature>
<protein>
    <submittedName>
        <fullName evidence="5">Tetratricopeptide repeat protein</fullName>
    </submittedName>
</protein>
<dbReference type="GO" id="GO:0009279">
    <property type="term" value="C:cell outer membrane"/>
    <property type="evidence" value="ECO:0007669"/>
    <property type="project" value="TreeGrafter"/>
</dbReference>
<evidence type="ECO:0000256" key="2">
    <source>
        <dbReference type="ARBA" id="ARBA00022803"/>
    </source>
</evidence>
<dbReference type="Pfam" id="PF13181">
    <property type="entry name" value="TPR_8"/>
    <property type="match status" value="1"/>
</dbReference>
<dbReference type="GO" id="GO:0046813">
    <property type="term" value="P:receptor-mediated virion attachment to host cell"/>
    <property type="evidence" value="ECO:0007669"/>
    <property type="project" value="TreeGrafter"/>
</dbReference>
<dbReference type="SMART" id="SM00028">
    <property type="entry name" value="TPR"/>
    <property type="match status" value="4"/>
</dbReference>
<dbReference type="PANTHER" id="PTHR44858">
    <property type="entry name" value="TETRATRICOPEPTIDE REPEAT PROTEIN 6"/>
    <property type="match status" value="1"/>
</dbReference>
<name>A0A951UUX0_9CYAN</name>
<evidence type="ECO:0000313" key="6">
    <source>
        <dbReference type="Proteomes" id="UP000729701"/>
    </source>
</evidence>
<accession>A0A951UUX0</accession>
<dbReference type="AlphaFoldDB" id="A0A951UUX0"/>
<feature type="chain" id="PRO_5038027410" evidence="4">
    <location>
        <begin position="25"/>
        <end position="223"/>
    </location>
</feature>
<dbReference type="InterPro" id="IPR011990">
    <property type="entry name" value="TPR-like_helical_dom_sf"/>
</dbReference>
<dbReference type="PANTHER" id="PTHR44858:SF1">
    <property type="entry name" value="UDP-N-ACETYLGLUCOSAMINE--PEPTIDE N-ACETYLGLUCOSAMINYLTRANSFERASE SPINDLY-RELATED"/>
    <property type="match status" value="1"/>
</dbReference>
<feature type="signal peptide" evidence="4">
    <location>
        <begin position="1"/>
        <end position="24"/>
    </location>
</feature>